<evidence type="ECO:0000313" key="3">
    <source>
        <dbReference type="EMBL" id="CAI8055996.1"/>
    </source>
</evidence>
<protein>
    <submittedName>
        <fullName evidence="3">Catechol-2,3-dioxygenase</fullName>
    </submittedName>
</protein>
<reference evidence="3" key="1">
    <citation type="submission" date="2023-03" db="EMBL/GenBank/DDBJ databases">
        <authorList>
            <person name="Steffen K."/>
            <person name="Cardenas P."/>
        </authorList>
    </citation>
    <scope>NUCLEOTIDE SEQUENCE</scope>
</reference>
<accession>A0AA35TYH8</accession>
<feature type="domain" description="VOC" evidence="2">
    <location>
        <begin position="1"/>
        <end position="84"/>
    </location>
</feature>
<dbReference type="SUPFAM" id="SSF54593">
    <property type="entry name" value="Glyoxalase/Bleomycin resistance protein/Dihydroxybiphenyl dioxygenase"/>
    <property type="match status" value="1"/>
</dbReference>
<keyword evidence="4" id="KW-1185">Reference proteome</keyword>
<dbReference type="PANTHER" id="PTHR43279:SF1">
    <property type="entry name" value="CATECHOL-2,3-DIOXYGENASE"/>
    <property type="match status" value="1"/>
</dbReference>
<dbReference type="Pfam" id="PF00903">
    <property type="entry name" value="Glyoxalase"/>
    <property type="match status" value="1"/>
</dbReference>
<dbReference type="EMBL" id="CASHTH010004315">
    <property type="protein sequence ID" value="CAI8055996.1"/>
    <property type="molecule type" value="Genomic_DNA"/>
</dbReference>
<sequence length="123" mass="13888">MSADIEQSHEIALIEVGEEAPGVQHRQVGLNHMAWMMESLDDLKEFYCRLKEKNVPIGHISDHGISIGIYFSDPDGNGVEVSYELPRSQWNREENIFMGEGRMSGHFPGPWDEEMAATQAATR</sequence>
<dbReference type="Proteomes" id="UP001174909">
    <property type="component" value="Unassembled WGS sequence"/>
</dbReference>
<proteinExistence type="predicted"/>
<dbReference type="InterPro" id="IPR037523">
    <property type="entry name" value="VOC_core"/>
</dbReference>
<dbReference type="AlphaFoldDB" id="A0AA35TYH8"/>
<name>A0AA35TYH8_GEOBA</name>
<dbReference type="PANTHER" id="PTHR43279">
    <property type="entry name" value="CATECHOL-2,3-DIOXYGENASE"/>
    <property type="match status" value="1"/>
</dbReference>
<dbReference type="PROSITE" id="PS51819">
    <property type="entry name" value="VOC"/>
    <property type="match status" value="1"/>
</dbReference>
<dbReference type="InterPro" id="IPR004360">
    <property type="entry name" value="Glyas_Fos-R_dOase_dom"/>
</dbReference>
<feature type="region of interest" description="Disordered" evidence="1">
    <location>
        <begin position="101"/>
        <end position="123"/>
    </location>
</feature>
<dbReference type="Gene3D" id="3.10.180.10">
    <property type="entry name" value="2,3-Dihydroxybiphenyl 1,2-Dioxygenase, domain 1"/>
    <property type="match status" value="1"/>
</dbReference>
<gene>
    <name evidence="3" type="ORF">GBAR_LOCUS30513</name>
</gene>
<evidence type="ECO:0000259" key="2">
    <source>
        <dbReference type="PROSITE" id="PS51819"/>
    </source>
</evidence>
<dbReference type="InterPro" id="IPR029068">
    <property type="entry name" value="Glyas_Bleomycin-R_OHBP_Dase"/>
</dbReference>
<evidence type="ECO:0000256" key="1">
    <source>
        <dbReference type="SAM" id="MobiDB-lite"/>
    </source>
</evidence>
<comment type="caution">
    <text evidence="3">The sequence shown here is derived from an EMBL/GenBank/DDBJ whole genome shotgun (WGS) entry which is preliminary data.</text>
</comment>
<organism evidence="3 4">
    <name type="scientific">Geodia barretti</name>
    <name type="common">Barrett's horny sponge</name>
    <dbReference type="NCBI Taxonomy" id="519541"/>
    <lineage>
        <taxon>Eukaryota</taxon>
        <taxon>Metazoa</taxon>
        <taxon>Porifera</taxon>
        <taxon>Demospongiae</taxon>
        <taxon>Heteroscleromorpha</taxon>
        <taxon>Tetractinellida</taxon>
        <taxon>Astrophorina</taxon>
        <taxon>Geodiidae</taxon>
        <taxon>Geodia</taxon>
    </lineage>
</organism>
<evidence type="ECO:0000313" key="4">
    <source>
        <dbReference type="Proteomes" id="UP001174909"/>
    </source>
</evidence>